<dbReference type="FunFam" id="3.20.20.60:FF:000003">
    <property type="entry name" value="3-methyl-2-oxobutanoate hydroxymethyltransferase"/>
    <property type="match status" value="1"/>
</dbReference>
<evidence type="ECO:0000256" key="10">
    <source>
        <dbReference type="PIRSR" id="PIRSR000388-2"/>
    </source>
</evidence>
<feature type="binding site" evidence="8 11">
    <location>
        <position position="42"/>
    </location>
    <ligand>
        <name>Mg(2+)</name>
        <dbReference type="ChEBI" id="CHEBI:18420"/>
    </ligand>
</feature>
<dbReference type="InterPro" id="IPR040442">
    <property type="entry name" value="Pyrv_kinase-like_dom_sf"/>
</dbReference>
<comment type="function">
    <text evidence="7 8">Catalyzes the reversible reaction in which hydroxymethyl group from 5,10-methylenetetrahydrofolate is transferred onto alpha-ketoisovalerate to form ketopantoate.</text>
</comment>
<evidence type="ECO:0000256" key="7">
    <source>
        <dbReference type="ARBA" id="ARBA00056497"/>
    </source>
</evidence>
<comment type="subcellular location">
    <subcellularLocation>
        <location evidence="8">Cytoplasm</location>
    </subcellularLocation>
</comment>
<dbReference type="GO" id="GO:0003864">
    <property type="term" value="F:3-methyl-2-oxobutanoate hydroxymethyltransferase activity"/>
    <property type="evidence" value="ECO:0007669"/>
    <property type="project" value="UniProtKB-UniRule"/>
</dbReference>
<dbReference type="GO" id="GO:0015940">
    <property type="term" value="P:pantothenate biosynthetic process"/>
    <property type="evidence" value="ECO:0007669"/>
    <property type="project" value="UniProtKB-UniRule"/>
</dbReference>
<evidence type="ECO:0000256" key="8">
    <source>
        <dbReference type="HAMAP-Rule" id="MF_00156"/>
    </source>
</evidence>
<protein>
    <recommendedName>
        <fullName evidence="8">3-methyl-2-oxobutanoate hydroxymethyltransferase</fullName>
        <ecNumber evidence="8">2.1.2.11</ecNumber>
    </recommendedName>
    <alternativeName>
        <fullName evidence="8">Ketopantoate hydroxymethyltransferase</fullName>
        <shortName evidence="8">KPHMT</shortName>
    </alternativeName>
</protein>
<keyword evidence="8 11" id="KW-0460">Magnesium</keyword>
<comment type="subunit">
    <text evidence="3 8">Homodecamer; pentamer of dimers.</text>
</comment>
<dbReference type="NCBIfam" id="NF001452">
    <property type="entry name" value="PRK00311.1"/>
    <property type="match status" value="1"/>
</dbReference>
<evidence type="ECO:0000256" key="6">
    <source>
        <dbReference type="ARBA" id="ARBA00022723"/>
    </source>
</evidence>
<comment type="cofactor">
    <cofactor evidence="8 11">
        <name>Mg(2+)</name>
        <dbReference type="ChEBI" id="CHEBI:18420"/>
    </cofactor>
    <text evidence="8 11">Binds 1 Mg(2+) ion per subunit.</text>
</comment>
<dbReference type="GO" id="GO:0008168">
    <property type="term" value="F:methyltransferase activity"/>
    <property type="evidence" value="ECO:0007669"/>
    <property type="project" value="UniProtKB-KW"/>
</dbReference>
<dbReference type="HAMAP" id="MF_00156">
    <property type="entry name" value="PanB"/>
    <property type="match status" value="1"/>
</dbReference>
<evidence type="ECO:0000256" key="11">
    <source>
        <dbReference type="PIRSR" id="PIRSR000388-3"/>
    </source>
</evidence>
<evidence type="ECO:0000256" key="4">
    <source>
        <dbReference type="ARBA" id="ARBA00022655"/>
    </source>
</evidence>
<feature type="binding site" evidence="8 11">
    <location>
        <position position="81"/>
    </location>
    <ligand>
        <name>Mg(2+)</name>
        <dbReference type="ChEBI" id="CHEBI:18420"/>
    </ligand>
</feature>
<feature type="binding site" evidence="8 11">
    <location>
        <position position="112"/>
    </location>
    <ligand>
        <name>Mg(2+)</name>
        <dbReference type="ChEBI" id="CHEBI:18420"/>
    </ligand>
</feature>
<dbReference type="AlphaFoldDB" id="A0A378I5C8"/>
<dbReference type="Proteomes" id="UP000254968">
    <property type="component" value="Unassembled WGS sequence"/>
</dbReference>
<dbReference type="Pfam" id="PF02548">
    <property type="entry name" value="Pantoate_transf"/>
    <property type="match status" value="1"/>
</dbReference>
<dbReference type="PANTHER" id="PTHR20881">
    <property type="entry name" value="3-METHYL-2-OXOBUTANOATE HYDROXYMETHYLTRANSFERASE"/>
    <property type="match status" value="1"/>
</dbReference>
<keyword evidence="12" id="KW-0489">Methyltransferase</keyword>
<name>A0A378I5C8_9GAMM</name>
<sequence length="262" mass="28459">MKITDFIKKKQAGQKISMLTCYDYPSAKIIAESNLDCVLVGDSVAMVVHGHNSTVMATIEMMVLHTAAVARGITQQLVISDLPFLCHRGSQTETVAHVRKLIQAGAQAIKIEGGDDDTCRTIAYLVTAGIPILGHIGLMPQSIHQYGGYKVQGKNEDQAIHLVQQAKNLENAGCSALVLECIPQHLAKKITDSLGIPTIGIGAGAVTDGQVLVWHDMLGLQQDFVPKFVKQFADVKSTVLTAINHYVEDIQHVKFPNDIYAY</sequence>
<evidence type="ECO:0000313" key="12">
    <source>
        <dbReference type="EMBL" id="STX30052.1"/>
    </source>
</evidence>
<dbReference type="EC" id="2.1.2.11" evidence="8"/>
<dbReference type="InterPro" id="IPR015813">
    <property type="entry name" value="Pyrv/PenolPyrv_kinase-like_dom"/>
</dbReference>
<comment type="similarity">
    <text evidence="2 8">Belongs to the PanB family.</text>
</comment>
<dbReference type="UniPathway" id="UPA00028">
    <property type="reaction ID" value="UER00003"/>
</dbReference>
<dbReference type="NCBIfam" id="TIGR00222">
    <property type="entry name" value="panB"/>
    <property type="match status" value="1"/>
</dbReference>
<dbReference type="GO" id="GO:0005737">
    <property type="term" value="C:cytoplasm"/>
    <property type="evidence" value="ECO:0007669"/>
    <property type="project" value="UniProtKB-SubCell"/>
</dbReference>
<keyword evidence="13" id="KW-1185">Reference proteome</keyword>
<dbReference type="InterPro" id="IPR003700">
    <property type="entry name" value="Pantoate_hydroxy_MeTrfase"/>
</dbReference>
<evidence type="ECO:0000256" key="2">
    <source>
        <dbReference type="ARBA" id="ARBA00008676"/>
    </source>
</evidence>
<evidence type="ECO:0000313" key="13">
    <source>
        <dbReference type="Proteomes" id="UP000254968"/>
    </source>
</evidence>
<keyword evidence="6 8" id="KW-0479">Metal-binding</keyword>
<dbReference type="PANTHER" id="PTHR20881:SF0">
    <property type="entry name" value="3-METHYL-2-OXOBUTANOATE HYDROXYMETHYLTRANSFERASE"/>
    <property type="match status" value="1"/>
</dbReference>
<dbReference type="SUPFAM" id="SSF51621">
    <property type="entry name" value="Phosphoenolpyruvate/pyruvate domain"/>
    <property type="match status" value="1"/>
</dbReference>
<organism evidence="12 13">
    <name type="scientific">Legionella beliardensis</name>
    <dbReference type="NCBI Taxonomy" id="91822"/>
    <lineage>
        <taxon>Bacteria</taxon>
        <taxon>Pseudomonadati</taxon>
        <taxon>Pseudomonadota</taxon>
        <taxon>Gammaproteobacteria</taxon>
        <taxon>Legionellales</taxon>
        <taxon>Legionellaceae</taxon>
        <taxon>Legionella</taxon>
    </lineage>
</organism>
<feature type="binding site" evidence="8 10">
    <location>
        <position position="110"/>
    </location>
    <ligand>
        <name>3-methyl-2-oxobutanoate</name>
        <dbReference type="ChEBI" id="CHEBI:11851"/>
    </ligand>
</feature>
<evidence type="ECO:0000256" key="5">
    <source>
        <dbReference type="ARBA" id="ARBA00022679"/>
    </source>
</evidence>
<dbReference type="Gene3D" id="3.20.20.60">
    <property type="entry name" value="Phosphoenolpyruvate-binding domains"/>
    <property type="match status" value="1"/>
</dbReference>
<dbReference type="GO" id="GO:0000287">
    <property type="term" value="F:magnesium ion binding"/>
    <property type="evidence" value="ECO:0007669"/>
    <property type="project" value="TreeGrafter"/>
</dbReference>
<gene>
    <name evidence="8 12" type="primary">panB</name>
    <name evidence="12" type="ORF">NCTC13315_02614</name>
</gene>
<comment type="pathway">
    <text evidence="1 8">Cofactor biosynthesis; (R)-pantothenate biosynthesis; (R)-pantoate from 3-methyl-2-oxobutanoate: step 1/2.</text>
</comment>
<proteinExistence type="inferred from homology"/>
<dbReference type="OrthoDB" id="9781789at2"/>
<accession>A0A378I5C8</accession>
<feature type="binding site" evidence="8 10">
    <location>
        <begin position="42"/>
        <end position="43"/>
    </location>
    <ligand>
        <name>3-methyl-2-oxobutanoate</name>
        <dbReference type="ChEBI" id="CHEBI:11851"/>
    </ligand>
</feature>
<dbReference type="EMBL" id="UGNV01000001">
    <property type="protein sequence ID" value="STX30052.1"/>
    <property type="molecule type" value="Genomic_DNA"/>
</dbReference>
<evidence type="ECO:0000256" key="9">
    <source>
        <dbReference type="PIRSR" id="PIRSR000388-1"/>
    </source>
</evidence>
<dbReference type="RefSeq" id="WP_115303777.1">
    <property type="nucleotide sequence ID" value="NZ_CAAAHO010000005.1"/>
</dbReference>
<feature type="active site" description="Proton acceptor" evidence="8 9">
    <location>
        <position position="180"/>
    </location>
</feature>
<dbReference type="CDD" id="cd06557">
    <property type="entry name" value="KPHMT-like"/>
    <property type="match status" value="1"/>
</dbReference>
<dbReference type="PIRSF" id="PIRSF000388">
    <property type="entry name" value="Pantoate_hydroxy_MeTrfase"/>
    <property type="match status" value="1"/>
</dbReference>
<feature type="binding site" evidence="8 10">
    <location>
        <position position="81"/>
    </location>
    <ligand>
        <name>3-methyl-2-oxobutanoate</name>
        <dbReference type="ChEBI" id="CHEBI:11851"/>
    </ligand>
</feature>
<keyword evidence="8" id="KW-0963">Cytoplasm</keyword>
<dbReference type="GO" id="GO:0032259">
    <property type="term" value="P:methylation"/>
    <property type="evidence" value="ECO:0007669"/>
    <property type="project" value="UniProtKB-KW"/>
</dbReference>
<evidence type="ECO:0000256" key="1">
    <source>
        <dbReference type="ARBA" id="ARBA00005033"/>
    </source>
</evidence>
<comment type="catalytic activity">
    <reaction evidence="8">
        <text>(6R)-5,10-methylene-5,6,7,8-tetrahydrofolate + 3-methyl-2-oxobutanoate + H2O = 2-dehydropantoate + (6S)-5,6,7,8-tetrahydrofolate</text>
        <dbReference type="Rhea" id="RHEA:11824"/>
        <dbReference type="ChEBI" id="CHEBI:11561"/>
        <dbReference type="ChEBI" id="CHEBI:11851"/>
        <dbReference type="ChEBI" id="CHEBI:15377"/>
        <dbReference type="ChEBI" id="CHEBI:15636"/>
        <dbReference type="ChEBI" id="CHEBI:57453"/>
        <dbReference type="EC" id="2.1.2.11"/>
    </reaction>
</comment>
<keyword evidence="5 8" id="KW-0808">Transferase</keyword>
<reference evidence="12 13" key="1">
    <citation type="submission" date="2018-06" db="EMBL/GenBank/DDBJ databases">
        <authorList>
            <consortium name="Pathogen Informatics"/>
            <person name="Doyle S."/>
        </authorList>
    </citation>
    <scope>NUCLEOTIDE SEQUENCE [LARGE SCALE GENOMIC DNA]</scope>
    <source>
        <strain evidence="12 13">NCTC13315</strain>
    </source>
</reference>
<evidence type="ECO:0000256" key="3">
    <source>
        <dbReference type="ARBA" id="ARBA00011424"/>
    </source>
</evidence>
<keyword evidence="4 8" id="KW-0566">Pantothenate biosynthesis</keyword>